<dbReference type="PANTHER" id="PTHR30231">
    <property type="entry name" value="DNA POLYMERASE III SUBUNIT EPSILON"/>
    <property type="match status" value="1"/>
</dbReference>
<dbReference type="AlphaFoldDB" id="A0A3B1E1X8"/>
<dbReference type="InterPro" id="IPR012337">
    <property type="entry name" value="RNaseH-like_sf"/>
</dbReference>
<dbReference type="EMBL" id="UOGJ01000073">
    <property type="protein sequence ID" value="VAX35787.1"/>
    <property type="molecule type" value="Genomic_DNA"/>
</dbReference>
<protein>
    <recommendedName>
        <fullName evidence="1">Exonuclease domain-containing protein</fullName>
    </recommendedName>
</protein>
<dbReference type="GO" id="GO:0005829">
    <property type="term" value="C:cytosol"/>
    <property type="evidence" value="ECO:0007669"/>
    <property type="project" value="TreeGrafter"/>
</dbReference>
<dbReference type="GO" id="GO:0003676">
    <property type="term" value="F:nucleic acid binding"/>
    <property type="evidence" value="ECO:0007669"/>
    <property type="project" value="InterPro"/>
</dbReference>
<sequence length="257" mass="30031">MKIKNTLVVLDLETTGTWVDKDKIIEIAMIKLMPDGTEERYDKRVNPQIPIPPVVTELTGISNEDVEDKPLFQELALEILEFVKDVNFGGFNLERFDLPVLERELKDSGHRFDWKLQKIYDGQKVFHLNQKRDLTAAYEFYCDKSLENAHSAMADTEATLAILQAQTKKYGKENSLEELEQFQYTKTAEFYDDDKRFRWWNGKLYMMFGKYARFHSLQDVAKRDSGYLKWIASANFSDEVKTLVQNAINGRFPIPNY</sequence>
<dbReference type="Pfam" id="PF00929">
    <property type="entry name" value="RNase_T"/>
    <property type="match status" value="1"/>
</dbReference>
<dbReference type="Gene3D" id="3.30.420.10">
    <property type="entry name" value="Ribonuclease H-like superfamily/Ribonuclease H"/>
    <property type="match status" value="1"/>
</dbReference>
<accession>A0A3B1E1X8</accession>
<dbReference type="InterPro" id="IPR036397">
    <property type="entry name" value="RNaseH_sf"/>
</dbReference>
<organism evidence="2">
    <name type="scientific">hydrothermal vent metagenome</name>
    <dbReference type="NCBI Taxonomy" id="652676"/>
    <lineage>
        <taxon>unclassified sequences</taxon>
        <taxon>metagenomes</taxon>
        <taxon>ecological metagenomes</taxon>
    </lineage>
</organism>
<proteinExistence type="predicted"/>
<evidence type="ECO:0000313" key="2">
    <source>
        <dbReference type="EMBL" id="VAX35787.1"/>
    </source>
</evidence>
<name>A0A3B1E1X8_9ZZZZ</name>
<evidence type="ECO:0000259" key="1">
    <source>
        <dbReference type="SMART" id="SM00479"/>
    </source>
</evidence>
<dbReference type="InterPro" id="IPR013520">
    <property type="entry name" value="Ribonucl_H"/>
</dbReference>
<dbReference type="CDD" id="cd06127">
    <property type="entry name" value="DEDDh"/>
    <property type="match status" value="1"/>
</dbReference>
<dbReference type="SUPFAM" id="SSF53098">
    <property type="entry name" value="Ribonuclease H-like"/>
    <property type="match status" value="1"/>
</dbReference>
<dbReference type="SMART" id="SM00479">
    <property type="entry name" value="EXOIII"/>
    <property type="match status" value="1"/>
</dbReference>
<feature type="domain" description="Exonuclease" evidence="1">
    <location>
        <begin position="6"/>
        <end position="172"/>
    </location>
</feature>
<dbReference type="GO" id="GO:0008408">
    <property type="term" value="F:3'-5' exonuclease activity"/>
    <property type="evidence" value="ECO:0007669"/>
    <property type="project" value="TreeGrafter"/>
</dbReference>
<dbReference type="GO" id="GO:0045004">
    <property type="term" value="P:DNA replication proofreading"/>
    <property type="evidence" value="ECO:0007669"/>
    <property type="project" value="TreeGrafter"/>
</dbReference>
<gene>
    <name evidence="2" type="ORF">MNBD_UNCLBAC01-316</name>
</gene>
<reference evidence="2" key="1">
    <citation type="submission" date="2018-06" db="EMBL/GenBank/DDBJ databases">
        <authorList>
            <person name="Zhirakovskaya E."/>
        </authorList>
    </citation>
    <scope>NUCLEOTIDE SEQUENCE</scope>
</reference>
<dbReference type="PANTHER" id="PTHR30231:SF41">
    <property type="entry name" value="DNA POLYMERASE III SUBUNIT EPSILON"/>
    <property type="match status" value="1"/>
</dbReference>
<dbReference type="FunFam" id="3.30.420.10:FF:000045">
    <property type="entry name" value="3'-5' exonuclease DinG"/>
    <property type="match status" value="1"/>
</dbReference>